<name>A0AAJ0BH64_9PEZI</name>
<keyword evidence="5 8" id="KW-0863">Zinc-finger</keyword>
<feature type="region of interest" description="Disordered" evidence="9">
    <location>
        <begin position="128"/>
        <end position="150"/>
    </location>
</feature>
<proteinExistence type="predicted"/>
<evidence type="ECO:0000256" key="1">
    <source>
        <dbReference type="ARBA" id="ARBA00000900"/>
    </source>
</evidence>
<reference evidence="11" key="1">
    <citation type="submission" date="2023-06" db="EMBL/GenBank/DDBJ databases">
        <title>Genome-scale phylogeny and comparative genomics of the fungal order Sordariales.</title>
        <authorList>
            <consortium name="Lawrence Berkeley National Laboratory"/>
            <person name="Hensen N."/>
            <person name="Bonometti L."/>
            <person name="Westerberg I."/>
            <person name="Brannstrom I.O."/>
            <person name="Guillou S."/>
            <person name="Cros-Aarteil S."/>
            <person name="Calhoun S."/>
            <person name="Haridas S."/>
            <person name="Kuo A."/>
            <person name="Mondo S."/>
            <person name="Pangilinan J."/>
            <person name="Riley R."/>
            <person name="Labutti K."/>
            <person name="Andreopoulos B."/>
            <person name="Lipzen A."/>
            <person name="Chen C."/>
            <person name="Yanf M."/>
            <person name="Daum C."/>
            <person name="Ng V."/>
            <person name="Clum A."/>
            <person name="Steindorff A."/>
            <person name="Ohm R."/>
            <person name="Martin F."/>
            <person name="Silar P."/>
            <person name="Natvig D."/>
            <person name="Lalanne C."/>
            <person name="Gautier V."/>
            <person name="Ament-Velasquez S.L."/>
            <person name="Kruys A."/>
            <person name="Hutchinson M.I."/>
            <person name="Powell A.J."/>
            <person name="Barry K."/>
            <person name="Miller A.N."/>
            <person name="Grigoriev I.V."/>
            <person name="Debuchy R."/>
            <person name="Gladieux P."/>
            <person name="Thoren M.H."/>
            <person name="Johannesson H."/>
        </authorList>
    </citation>
    <scope>NUCLEOTIDE SEQUENCE</scope>
    <source>
        <strain evidence="11">PSN4</strain>
    </source>
</reference>
<dbReference type="InterPro" id="IPR013083">
    <property type="entry name" value="Znf_RING/FYVE/PHD"/>
</dbReference>
<feature type="compositionally biased region" description="Basic and acidic residues" evidence="9">
    <location>
        <begin position="477"/>
        <end position="497"/>
    </location>
</feature>
<organism evidence="11 12">
    <name type="scientific">Echria macrotheca</name>
    <dbReference type="NCBI Taxonomy" id="438768"/>
    <lineage>
        <taxon>Eukaryota</taxon>
        <taxon>Fungi</taxon>
        <taxon>Dikarya</taxon>
        <taxon>Ascomycota</taxon>
        <taxon>Pezizomycotina</taxon>
        <taxon>Sordariomycetes</taxon>
        <taxon>Sordariomycetidae</taxon>
        <taxon>Sordariales</taxon>
        <taxon>Schizotheciaceae</taxon>
        <taxon>Echria</taxon>
    </lineage>
</organism>
<evidence type="ECO:0000256" key="5">
    <source>
        <dbReference type="ARBA" id="ARBA00022771"/>
    </source>
</evidence>
<comment type="catalytic activity">
    <reaction evidence="1">
        <text>S-ubiquitinyl-[E2 ubiquitin-conjugating enzyme]-L-cysteine + [acceptor protein]-L-lysine = [E2 ubiquitin-conjugating enzyme]-L-cysteine + N(6)-ubiquitinyl-[acceptor protein]-L-lysine.</text>
        <dbReference type="EC" id="2.3.2.27"/>
    </reaction>
</comment>
<evidence type="ECO:0000256" key="9">
    <source>
        <dbReference type="SAM" id="MobiDB-lite"/>
    </source>
</evidence>
<protein>
    <recommendedName>
        <fullName evidence="2">RING-type E3 ubiquitin transferase</fullName>
        <ecNumber evidence="2">2.3.2.27</ecNumber>
    </recommendedName>
</protein>
<evidence type="ECO:0000313" key="12">
    <source>
        <dbReference type="Proteomes" id="UP001239445"/>
    </source>
</evidence>
<evidence type="ECO:0000256" key="3">
    <source>
        <dbReference type="ARBA" id="ARBA00022679"/>
    </source>
</evidence>
<accession>A0AAJ0BH64</accession>
<dbReference type="PROSITE" id="PS50089">
    <property type="entry name" value="ZF_RING_2"/>
    <property type="match status" value="1"/>
</dbReference>
<dbReference type="Proteomes" id="UP001239445">
    <property type="component" value="Unassembled WGS sequence"/>
</dbReference>
<evidence type="ECO:0000313" key="11">
    <source>
        <dbReference type="EMBL" id="KAK1755796.1"/>
    </source>
</evidence>
<evidence type="ECO:0000256" key="7">
    <source>
        <dbReference type="ARBA" id="ARBA00022833"/>
    </source>
</evidence>
<keyword evidence="7" id="KW-0862">Zinc</keyword>
<dbReference type="EC" id="2.3.2.27" evidence="2"/>
<dbReference type="PANTHER" id="PTHR45969">
    <property type="entry name" value="RING ZINC FINGER PROTEIN-RELATED"/>
    <property type="match status" value="1"/>
</dbReference>
<dbReference type="FunFam" id="3.30.40.10:FF:000127">
    <property type="entry name" value="E3 ubiquitin-protein ligase RNF181"/>
    <property type="match status" value="1"/>
</dbReference>
<dbReference type="PANTHER" id="PTHR45969:SF69">
    <property type="entry name" value="FINGER DOMAIN PROTEIN, PUTATIVE (AFU_ORTHOLOGUE AFUA_3G12190)-RELATED"/>
    <property type="match status" value="1"/>
</dbReference>
<keyword evidence="6" id="KW-0833">Ubl conjugation pathway</keyword>
<evidence type="ECO:0000256" key="2">
    <source>
        <dbReference type="ARBA" id="ARBA00012483"/>
    </source>
</evidence>
<dbReference type="Pfam" id="PF13639">
    <property type="entry name" value="zf-RING_2"/>
    <property type="match status" value="1"/>
</dbReference>
<feature type="compositionally biased region" description="Basic and acidic residues" evidence="9">
    <location>
        <begin position="420"/>
        <end position="437"/>
    </location>
</feature>
<keyword evidence="4" id="KW-0479">Metal-binding</keyword>
<dbReference type="InterPro" id="IPR001841">
    <property type="entry name" value="Znf_RING"/>
</dbReference>
<evidence type="ECO:0000256" key="6">
    <source>
        <dbReference type="ARBA" id="ARBA00022786"/>
    </source>
</evidence>
<dbReference type="GO" id="GO:0008270">
    <property type="term" value="F:zinc ion binding"/>
    <property type="evidence" value="ECO:0007669"/>
    <property type="project" value="UniProtKB-KW"/>
</dbReference>
<dbReference type="Gene3D" id="3.30.40.10">
    <property type="entry name" value="Zinc/RING finger domain, C3HC4 (zinc finger)"/>
    <property type="match status" value="1"/>
</dbReference>
<feature type="domain" description="RING-type" evidence="10">
    <location>
        <begin position="335"/>
        <end position="376"/>
    </location>
</feature>
<dbReference type="EMBL" id="MU839833">
    <property type="protein sequence ID" value="KAK1755796.1"/>
    <property type="molecule type" value="Genomic_DNA"/>
</dbReference>
<keyword evidence="3" id="KW-0808">Transferase</keyword>
<dbReference type="SUPFAM" id="SSF57850">
    <property type="entry name" value="RING/U-box"/>
    <property type="match status" value="1"/>
</dbReference>
<feature type="compositionally biased region" description="Low complexity" evidence="9">
    <location>
        <begin position="381"/>
        <end position="414"/>
    </location>
</feature>
<dbReference type="GO" id="GO:0016567">
    <property type="term" value="P:protein ubiquitination"/>
    <property type="evidence" value="ECO:0007669"/>
    <property type="project" value="UniProtKB-ARBA"/>
</dbReference>
<feature type="region of interest" description="Disordered" evidence="9">
    <location>
        <begin position="54"/>
        <end position="115"/>
    </location>
</feature>
<evidence type="ECO:0000256" key="4">
    <source>
        <dbReference type="ARBA" id="ARBA00022723"/>
    </source>
</evidence>
<keyword evidence="12" id="KW-1185">Reference proteome</keyword>
<evidence type="ECO:0000259" key="10">
    <source>
        <dbReference type="PROSITE" id="PS50089"/>
    </source>
</evidence>
<gene>
    <name evidence="11" type="ORF">QBC47DRAFT_401960</name>
</gene>
<dbReference type="CDD" id="cd16454">
    <property type="entry name" value="RING-H2_PA-TM-RING"/>
    <property type="match status" value="1"/>
</dbReference>
<sequence>MTSIFGSRNRHLDTSGGREVVFCHACRHEWYRDPHQDLHCPSCGSEITEIVEAASDPREEREFPLPLPPFGRFDRNRPFDSDPEEDDLDNHIPSPFSQPRPTPRQGNGGPGDGDAVLRRFADMLMNDLGGARQTRGGPESLFPPRPGDDPGPFGLFATGGDRANGSPTRTVHRTFRSGPVTGSATFTIISSGNRPADEAFPPTLPGFPSLFGHILSNATPPNNDDPMPFGRNPSDGPPPNGGDPNRATGANPQGPRYDRPLPQFHELLASLLNPAAAVHGDAVYTQEALDRIITSLMENNTQSNAAPPASQAAIDSLEKKRVDDKMLGVEGKAECTICMDEIPKGEEVTVLPCTHWFHGECVTLWLKEHNTCPICRASIDQRGSQSSSSQPTPQPASPQSATPSSAFPASSSIFGGSGSRSERRTRTLRENQQRLDAIRNMNNMNPTSYIRADGSVSSTRGDGRLDGRRNSMSPVNSRRDNPYRSRDRSPSSSRDQDAGVSPYDRGAYYPASTARETGETRDRSSQSTQSSSHGPLSWLRDHLGRSSGNGSDRDRRR</sequence>
<comment type="caution">
    <text evidence="11">The sequence shown here is derived from an EMBL/GenBank/DDBJ whole genome shotgun (WGS) entry which is preliminary data.</text>
</comment>
<dbReference type="AlphaFoldDB" id="A0AAJ0BH64"/>
<evidence type="ECO:0000256" key="8">
    <source>
        <dbReference type="PROSITE-ProRule" id="PRU00175"/>
    </source>
</evidence>
<dbReference type="SMART" id="SM00184">
    <property type="entry name" value="RING"/>
    <property type="match status" value="1"/>
</dbReference>
<feature type="region of interest" description="Disordered" evidence="9">
    <location>
        <begin position="381"/>
        <end position="557"/>
    </location>
</feature>
<dbReference type="GO" id="GO:0061630">
    <property type="term" value="F:ubiquitin protein ligase activity"/>
    <property type="evidence" value="ECO:0007669"/>
    <property type="project" value="UniProtKB-EC"/>
</dbReference>
<feature type="region of interest" description="Disordered" evidence="9">
    <location>
        <begin position="211"/>
        <end position="260"/>
    </location>
</feature>